<sequence length="592" mass="65493">MQKVVNGPLLSLLNSLRRRESTFFNTSVATSLCNDWPTSARQTSARFYCSLSNRSMALPKVLSFCFPALSGSQSTVRPIVEQTEHSRPMVTLAEIERLPLPIDKYIALRDMKTKGSDDYYRLLMRHTQEVLPFIYTPTVGEACQRYHELPLTTHGLYISLEDSGKVLQKIQALPQKDIRIIVVTDGERILGLGDLGANGMGISEGKITLYTAAAGVDPKYCLPVCLDMGTNNKKLLVDPKYKGLRRPRATQTEFDSLVSEFMSAVKSLGHVMVQYEDFGNTNAFRLLQTYKKTACCFNDDIEGTAAITLTTVLAAVRGTGRQLADQRIMFLGAGEAGTGIGQLIAYSLHKRSEMSMQDALQHCTYVDSKGLVCASRRNELQHHKIPFAHDIPFCPDLKTAMKQVRPTVLIGVSTVPGSFDKEVMDMMCEFNERPIILPLSNPTSKAECTFEEAYKWTNGKVIFASGSPFDPIKNAEGVVISPAQANNAYVFPAIGHAASLAKWTSIPDDAFLLCAEALADMTTAEDLKVGRLFPPFSKIMEVSTDVMAHVMWKLPELSQLPNAQNMTKEQWRQLASSHLWRPAGSPSLSSKL</sequence>
<feature type="binding site" evidence="5">
    <location>
        <position position="486"/>
    </location>
    <ligand>
        <name>(S)-malate</name>
        <dbReference type="ChEBI" id="CHEBI:15589"/>
    </ligand>
</feature>
<feature type="binding site" evidence="6">
    <location>
        <position position="300"/>
    </location>
    <ligand>
        <name>a divalent metal cation</name>
        <dbReference type="ChEBI" id="CHEBI:60240"/>
    </ligand>
</feature>
<gene>
    <name evidence="10" type="ORF">CEUSTIGMA_g2528.t1</name>
</gene>
<proteinExistence type="inferred from homology"/>
<organism evidence="10 11">
    <name type="scientific">Chlamydomonas eustigma</name>
    <dbReference type="NCBI Taxonomy" id="1157962"/>
    <lineage>
        <taxon>Eukaryota</taxon>
        <taxon>Viridiplantae</taxon>
        <taxon>Chlorophyta</taxon>
        <taxon>core chlorophytes</taxon>
        <taxon>Chlorophyceae</taxon>
        <taxon>CS clade</taxon>
        <taxon>Chlamydomonadales</taxon>
        <taxon>Chlamydomonadaceae</taxon>
        <taxon>Chlamydomonas</taxon>
    </lineage>
</organism>
<dbReference type="SUPFAM" id="SSF53223">
    <property type="entry name" value="Aminoacid dehydrogenase-like, N-terminal domain"/>
    <property type="match status" value="1"/>
</dbReference>
<dbReference type="Gene3D" id="3.40.50.720">
    <property type="entry name" value="NAD(P)-binding Rossmann-like Domain"/>
    <property type="match status" value="1"/>
</dbReference>
<feature type="active site" description="Proton acceptor" evidence="4">
    <location>
        <position position="206"/>
    </location>
</feature>
<dbReference type="InterPro" id="IPR001891">
    <property type="entry name" value="Malic_OxRdtase"/>
</dbReference>
<dbReference type="InterPro" id="IPR012301">
    <property type="entry name" value="Malic_N_dom"/>
</dbReference>
<keyword evidence="7" id="KW-0560">Oxidoreductase</keyword>
<evidence type="ECO:0000256" key="2">
    <source>
        <dbReference type="ARBA" id="ARBA00008785"/>
    </source>
</evidence>
<feature type="binding site" evidence="6">
    <location>
        <position position="277"/>
    </location>
    <ligand>
        <name>a divalent metal cation</name>
        <dbReference type="ChEBI" id="CHEBI:60240"/>
    </ligand>
</feature>
<dbReference type="SMART" id="SM01274">
    <property type="entry name" value="malic"/>
    <property type="match status" value="1"/>
</dbReference>
<feature type="binding site" evidence="5">
    <location>
        <position position="441"/>
    </location>
    <ligand>
        <name>(S)-malate</name>
        <dbReference type="ChEBI" id="CHEBI:15589"/>
    </ligand>
</feature>
<comment type="cofactor">
    <cofactor evidence="6">
        <name>Mg(2+)</name>
        <dbReference type="ChEBI" id="CHEBI:18420"/>
    </cofactor>
    <cofactor evidence="6">
        <name>Mn(2+)</name>
        <dbReference type="ChEBI" id="CHEBI:29035"/>
    </cofactor>
    <text evidence="6">Divalent metal cations. Prefers magnesium or manganese.</text>
</comment>
<dbReference type="FunFam" id="3.40.50.720:FF:000635">
    <property type="entry name" value="NADP-dependent malic enzyme"/>
    <property type="match status" value="1"/>
</dbReference>
<evidence type="ECO:0000256" key="7">
    <source>
        <dbReference type="RuleBase" id="RU003426"/>
    </source>
</evidence>
<evidence type="ECO:0000256" key="5">
    <source>
        <dbReference type="PIRSR" id="PIRSR000106-2"/>
    </source>
</evidence>
<comment type="similarity">
    <text evidence="2 7">Belongs to the malic enzymes family.</text>
</comment>
<dbReference type="PRINTS" id="PR00072">
    <property type="entry name" value="MALOXRDTASE"/>
</dbReference>
<dbReference type="AlphaFoldDB" id="A0A250WW68"/>
<dbReference type="SMART" id="SM00919">
    <property type="entry name" value="Malic_M"/>
    <property type="match status" value="1"/>
</dbReference>
<feature type="active site" description="Proton donor" evidence="4">
    <location>
        <position position="135"/>
    </location>
</feature>
<evidence type="ECO:0000256" key="6">
    <source>
        <dbReference type="PIRSR" id="PIRSR000106-3"/>
    </source>
</evidence>
<dbReference type="InterPro" id="IPR012302">
    <property type="entry name" value="Malic_NAD-bd"/>
</dbReference>
<dbReference type="InterPro" id="IPR036291">
    <property type="entry name" value="NAD(P)-bd_dom_sf"/>
</dbReference>
<dbReference type="SUPFAM" id="SSF51735">
    <property type="entry name" value="NAD(P)-binding Rossmann-fold domains"/>
    <property type="match status" value="1"/>
</dbReference>
<dbReference type="GO" id="GO:0046872">
    <property type="term" value="F:metal ion binding"/>
    <property type="evidence" value="ECO:0007669"/>
    <property type="project" value="UniProtKB-KW"/>
</dbReference>
<dbReference type="STRING" id="1157962.A0A250WW68"/>
<feature type="domain" description="Malic enzyme NAD-binding" evidence="8">
    <location>
        <begin position="301"/>
        <end position="555"/>
    </location>
</feature>
<evidence type="ECO:0000256" key="1">
    <source>
        <dbReference type="ARBA" id="ARBA00001936"/>
    </source>
</evidence>
<dbReference type="EMBL" id="BEGY01000010">
    <property type="protein sequence ID" value="GAX75084.1"/>
    <property type="molecule type" value="Genomic_DNA"/>
</dbReference>
<feature type="domain" description="Malic enzyme N-terminal" evidence="9">
    <location>
        <begin position="112"/>
        <end position="291"/>
    </location>
</feature>
<dbReference type="Gene3D" id="3.40.50.10380">
    <property type="entry name" value="Malic enzyme, N-terminal domain"/>
    <property type="match status" value="1"/>
</dbReference>
<dbReference type="GO" id="GO:0004473">
    <property type="term" value="F:malate dehydrogenase (decarboxylating) (NADP+) activity"/>
    <property type="evidence" value="ECO:0007669"/>
    <property type="project" value="TreeGrafter"/>
</dbReference>
<protein>
    <recommendedName>
        <fullName evidence="7">Malic enzyme</fullName>
    </recommendedName>
</protein>
<comment type="cofactor">
    <cofactor evidence="1">
        <name>Mn(2+)</name>
        <dbReference type="ChEBI" id="CHEBI:29035"/>
    </cofactor>
</comment>
<dbReference type="OrthoDB" id="5365701at2759"/>
<dbReference type="PROSITE" id="PS00331">
    <property type="entry name" value="MALIC_ENZYMES"/>
    <property type="match status" value="1"/>
</dbReference>
<dbReference type="Proteomes" id="UP000232323">
    <property type="component" value="Unassembled WGS sequence"/>
</dbReference>
<evidence type="ECO:0000259" key="8">
    <source>
        <dbReference type="SMART" id="SM00919"/>
    </source>
</evidence>
<dbReference type="Pfam" id="PF00390">
    <property type="entry name" value="malic"/>
    <property type="match status" value="1"/>
</dbReference>
<evidence type="ECO:0000313" key="10">
    <source>
        <dbReference type="EMBL" id="GAX75084.1"/>
    </source>
</evidence>
<dbReference type="PANTHER" id="PTHR23406">
    <property type="entry name" value="MALIC ENZYME-RELATED"/>
    <property type="match status" value="1"/>
</dbReference>
<dbReference type="GO" id="GO:0051287">
    <property type="term" value="F:NAD binding"/>
    <property type="evidence" value="ECO:0007669"/>
    <property type="project" value="InterPro"/>
</dbReference>
<dbReference type="PANTHER" id="PTHR23406:SF68">
    <property type="entry name" value="MALIC ENZYME"/>
    <property type="match status" value="1"/>
</dbReference>
<dbReference type="PIRSF" id="PIRSF000106">
    <property type="entry name" value="ME"/>
    <property type="match status" value="1"/>
</dbReference>
<accession>A0A250WW68</accession>
<dbReference type="InterPro" id="IPR037062">
    <property type="entry name" value="Malic_N_dom_sf"/>
</dbReference>
<comment type="caution">
    <text evidence="10">The sequence shown here is derived from an EMBL/GenBank/DDBJ whole genome shotgun (WGS) entry which is preliminary data.</text>
</comment>
<dbReference type="NCBIfam" id="NF010052">
    <property type="entry name" value="PRK13529.1"/>
    <property type="match status" value="1"/>
</dbReference>
<reference evidence="10 11" key="1">
    <citation type="submission" date="2017-08" db="EMBL/GenBank/DDBJ databases">
        <title>Acidophilic green algal genome provides insights into adaptation to an acidic environment.</title>
        <authorList>
            <person name="Hirooka S."/>
            <person name="Hirose Y."/>
            <person name="Kanesaki Y."/>
            <person name="Higuchi S."/>
            <person name="Fujiwara T."/>
            <person name="Onuma R."/>
            <person name="Era A."/>
            <person name="Ohbayashi R."/>
            <person name="Uzuka A."/>
            <person name="Nozaki H."/>
            <person name="Yoshikawa H."/>
            <person name="Miyagishima S.Y."/>
        </authorList>
    </citation>
    <scope>NUCLEOTIDE SEQUENCE [LARGE SCALE GENOMIC DNA]</scope>
    <source>
        <strain evidence="10 11">NIES-2499</strain>
    </source>
</reference>
<evidence type="ECO:0000256" key="3">
    <source>
        <dbReference type="ARBA" id="ARBA00022723"/>
    </source>
</evidence>
<evidence type="ECO:0000256" key="4">
    <source>
        <dbReference type="PIRSR" id="PIRSR000106-1"/>
    </source>
</evidence>
<feature type="binding site" evidence="5">
    <location>
        <position position="188"/>
    </location>
    <ligand>
        <name>(S)-malate</name>
        <dbReference type="ChEBI" id="CHEBI:15589"/>
    </ligand>
</feature>
<keyword evidence="11" id="KW-1185">Reference proteome</keyword>
<feature type="binding site" evidence="6">
    <location>
        <position position="276"/>
    </location>
    <ligand>
        <name>a divalent metal cation</name>
        <dbReference type="ChEBI" id="CHEBI:60240"/>
    </ligand>
</feature>
<dbReference type="Pfam" id="PF03949">
    <property type="entry name" value="Malic_M"/>
    <property type="match status" value="1"/>
</dbReference>
<evidence type="ECO:0000313" key="11">
    <source>
        <dbReference type="Proteomes" id="UP000232323"/>
    </source>
</evidence>
<keyword evidence="3 6" id="KW-0479">Metal-binding</keyword>
<dbReference type="GO" id="GO:0006108">
    <property type="term" value="P:malate metabolic process"/>
    <property type="evidence" value="ECO:0007669"/>
    <property type="project" value="TreeGrafter"/>
</dbReference>
<dbReference type="InterPro" id="IPR046346">
    <property type="entry name" value="Aminoacid_DH-like_N_sf"/>
</dbReference>
<dbReference type="InterPro" id="IPR015884">
    <property type="entry name" value="Malic_enzyme_CS"/>
</dbReference>
<evidence type="ECO:0000259" key="9">
    <source>
        <dbReference type="SMART" id="SM01274"/>
    </source>
</evidence>
<name>A0A250WW68_9CHLO</name>